<accession>A0A7K4EHE8</accession>
<organism evidence="1 2">
    <name type="scientific">Pseudomonas bharatica CSV86</name>
    <dbReference type="NCBI Taxonomy" id="1005395"/>
    <lineage>
        <taxon>Bacteria</taxon>
        <taxon>Pseudomonadati</taxon>
        <taxon>Pseudomonadota</taxon>
        <taxon>Gammaproteobacteria</taxon>
        <taxon>Pseudomonadales</taxon>
        <taxon>Pseudomonadaceae</taxon>
        <taxon>Pseudomonas</taxon>
        <taxon>Pseudomonas bharatica</taxon>
    </lineage>
</organism>
<dbReference type="EMBL" id="AMWJ02000002">
    <property type="protein sequence ID" value="NNJ17103.1"/>
    <property type="molecule type" value="Genomic_DNA"/>
</dbReference>
<evidence type="ECO:0000313" key="1">
    <source>
        <dbReference type="EMBL" id="NNJ17103.1"/>
    </source>
</evidence>
<dbReference type="Proteomes" id="UP000010448">
    <property type="component" value="Unassembled WGS sequence"/>
</dbReference>
<reference evidence="1 2" key="1">
    <citation type="journal article" date="2013" name="Genome Announc.">
        <title>Genome Sequence of Naphthalene-Degrading Soil Bacterium Pseudomonas putida CSV86.</title>
        <authorList>
            <person name="Phale P.S."/>
            <person name="Paliwal V."/>
            <person name="Raju S.C."/>
            <person name="Modak A."/>
            <person name="Purohit H.J."/>
        </authorList>
    </citation>
    <scope>NUCLEOTIDE SEQUENCE [LARGE SCALE GENOMIC DNA]</scope>
    <source>
        <strain evidence="1 2">CSV86</strain>
    </source>
</reference>
<sequence>MLTVVKAPEAAALLLKTPGETGDPGQGVRPLAPVIPFRGARIDSPNPAIGQPAGERPPLPLKTGDVVRSLGEAVPSAAGLPAPTAPAPVSITTSTPQHFAVSPTIAINIQGSVTDPAELVRVLQPEIQRLFNGYAAQANSGGHIWDTPAVTFVA</sequence>
<gene>
    <name evidence="1" type="ORF">CSV86_018930</name>
</gene>
<keyword evidence="2" id="KW-1185">Reference proteome</keyword>
<proteinExistence type="predicted"/>
<dbReference type="RefSeq" id="WP_170394938.1">
    <property type="nucleotide sequence ID" value="NZ_AMWJ02000002.1"/>
</dbReference>
<protein>
    <submittedName>
        <fullName evidence="1">Uncharacterized protein</fullName>
    </submittedName>
</protein>
<dbReference type="AlphaFoldDB" id="A0A7K4EHE8"/>
<name>A0A7K4EHE8_9PSED</name>
<evidence type="ECO:0000313" key="2">
    <source>
        <dbReference type="Proteomes" id="UP000010448"/>
    </source>
</evidence>
<comment type="caution">
    <text evidence="1">The sequence shown here is derived from an EMBL/GenBank/DDBJ whole genome shotgun (WGS) entry which is preliminary data.</text>
</comment>